<dbReference type="EMBL" id="ML742023">
    <property type="protein sequence ID" value="KAE8155365.1"/>
    <property type="molecule type" value="Genomic_DNA"/>
</dbReference>
<gene>
    <name evidence="2" type="ORF">BDV25DRAFT_1032</name>
</gene>
<sequence length="80" mass="8985">MGPFGIIPRRRQLGLALLLIYSRWTSAADCYGMPLIVDPLERPIVSSSKTFSFWAIQGMNSPRISMASIYLTGYTKDDQL</sequence>
<dbReference type="Proteomes" id="UP000325780">
    <property type="component" value="Unassembled WGS sequence"/>
</dbReference>
<protein>
    <submittedName>
        <fullName evidence="2">Uncharacterized protein</fullName>
    </submittedName>
</protein>
<feature type="signal peptide" evidence="1">
    <location>
        <begin position="1"/>
        <end position="27"/>
    </location>
</feature>
<evidence type="ECO:0000256" key="1">
    <source>
        <dbReference type="SAM" id="SignalP"/>
    </source>
</evidence>
<evidence type="ECO:0000313" key="3">
    <source>
        <dbReference type="Proteomes" id="UP000325780"/>
    </source>
</evidence>
<organism evidence="2 3">
    <name type="scientific">Aspergillus avenaceus</name>
    <dbReference type="NCBI Taxonomy" id="36643"/>
    <lineage>
        <taxon>Eukaryota</taxon>
        <taxon>Fungi</taxon>
        <taxon>Dikarya</taxon>
        <taxon>Ascomycota</taxon>
        <taxon>Pezizomycotina</taxon>
        <taxon>Eurotiomycetes</taxon>
        <taxon>Eurotiomycetidae</taxon>
        <taxon>Eurotiales</taxon>
        <taxon>Aspergillaceae</taxon>
        <taxon>Aspergillus</taxon>
        <taxon>Aspergillus subgen. Circumdati</taxon>
    </lineage>
</organism>
<feature type="chain" id="PRO_5024922670" evidence="1">
    <location>
        <begin position="28"/>
        <end position="80"/>
    </location>
</feature>
<name>A0A5N6U9S4_ASPAV</name>
<accession>A0A5N6U9S4</accession>
<keyword evidence="3" id="KW-1185">Reference proteome</keyword>
<proteinExistence type="predicted"/>
<dbReference type="OrthoDB" id="5086500at2759"/>
<evidence type="ECO:0000313" key="2">
    <source>
        <dbReference type="EMBL" id="KAE8155365.1"/>
    </source>
</evidence>
<keyword evidence="1" id="KW-0732">Signal</keyword>
<reference evidence="2 3" key="1">
    <citation type="submission" date="2019-04" db="EMBL/GenBank/DDBJ databases">
        <title>Friends and foes A comparative genomics study of 23 Aspergillus species from section Flavi.</title>
        <authorList>
            <consortium name="DOE Joint Genome Institute"/>
            <person name="Kjaerbolling I."/>
            <person name="Vesth T."/>
            <person name="Frisvad J.C."/>
            <person name="Nybo J.L."/>
            <person name="Theobald S."/>
            <person name="Kildgaard S."/>
            <person name="Isbrandt T."/>
            <person name="Kuo A."/>
            <person name="Sato A."/>
            <person name="Lyhne E.K."/>
            <person name="Kogle M.E."/>
            <person name="Wiebenga A."/>
            <person name="Kun R.S."/>
            <person name="Lubbers R.J."/>
            <person name="Makela M.R."/>
            <person name="Barry K."/>
            <person name="Chovatia M."/>
            <person name="Clum A."/>
            <person name="Daum C."/>
            <person name="Haridas S."/>
            <person name="He G."/>
            <person name="LaButti K."/>
            <person name="Lipzen A."/>
            <person name="Mondo S."/>
            <person name="Riley R."/>
            <person name="Salamov A."/>
            <person name="Simmons B.A."/>
            <person name="Magnuson J.K."/>
            <person name="Henrissat B."/>
            <person name="Mortensen U.H."/>
            <person name="Larsen T.O."/>
            <person name="Devries R.P."/>
            <person name="Grigoriev I.V."/>
            <person name="Machida M."/>
            <person name="Baker S.E."/>
            <person name="Andersen M.R."/>
        </authorList>
    </citation>
    <scope>NUCLEOTIDE SEQUENCE [LARGE SCALE GENOMIC DNA]</scope>
    <source>
        <strain evidence="2 3">IBT 18842</strain>
    </source>
</reference>
<dbReference type="AlphaFoldDB" id="A0A5N6U9S4"/>